<dbReference type="GO" id="GO:0000166">
    <property type="term" value="F:nucleotide binding"/>
    <property type="evidence" value="ECO:0007669"/>
    <property type="project" value="InterPro"/>
</dbReference>
<proteinExistence type="predicted"/>
<accession>A0A972GPA1</accession>
<protein>
    <submittedName>
        <fullName evidence="4">Gfo/Idh/MocA family oxidoreductase</fullName>
    </submittedName>
</protein>
<dbReference type="InterPro" id="IPR000683">
    <property type="entry name" value="Gfo/Idh/MocA-like_OxRdtase_N"/>
</dbReference>
<keyword evidence="1" id="KW-0560">Oxidoreductase</keyword>
<dbReference type="InterPro" id="IPR050463">
    <property type="entry name" value="Gfo/Idh/MocA_oxidrdct_glycsds"/>
</dbReference>
<comment type="caution">
    <text evidence="4">The sequence shown here is derived from an EMBL/GenBank/DDBJ whole genome shotgun (WGS) entry which is preliminary data.</text>
</comment>
<dbReference type="SUPFAM" id="SSF51735">
    <property type="entry name" value="NAD(P)-binding Rossmann-fold domains"/>
    <property type="match status" value="1"/>
</dbReference>
<dbReference type="GO" id="GO:0016491">
    <property type="term" value="F:oxidoreductase activity"/>
    <property type="evidence" value="ECO:0007669"/>
    <property type="project" value="UniProtKB-KW"/>
</dbReference>
<dbReference type="Gene3D" id="3.40.50.720">
    <property type="entry name" value="NAD(P)-binding Rossmann-like Domain"/>
    <property type="match status" value="1"/>
</dbReference>
<name>A0A972GPA1_9BACL</name>
<evidence type="ECO:0000313" key="5">
    <source>
        <dbReference type="Proteomes" id="UP000641588"/>
    </source>
</evidence>
<evidence type="ECO:0000256" key="1">
    <source>
        <dbReference type="ARBA" id="ARBA00023002"/>
    </source>
</evidence>
<dbReference type="InterPro" id="IPR036291">
    <property type="entry name" value="NAD(P)-bd_dom_sf"/>
</dbReference>
<dbReference type="SUPFAM" id="SSF55347">
    <property type="entry name" value="Glyceraldehyde-3-phosphate dehydrogenase-like, C-terminal domain"/>
    <property type="match status" value="1"/>
</dbReference>
<gene>
    <name evidence="4" type="ORF">GC093_01450</name>
</gene>
<dbReference type="Proteomes" id="UP000641588">
    <property type="component" value="Unassembled WGS sequence"/>
</dbReference>
<dbReference type="EMBL" id="WHOD01000005">
    <property type="protein sequence ID" value="NOU91904.1"/>
    <property type="molecule type" value="Genomic_DNA"/>
</dbReference>
<sequence>MTKTIRVGIIGSGSVARAHAANYKALPGVEIVGVADIVPGKAKEFIEVRQLNGASAFENHLDLLNEDIEAVSVCTPHVAHHRTTVDALLAGKHVLVEKPMCSSLEQAVEMVEAGKKSGKILTVGFQPRYDPNHKAMKEIVESGQLGKVYYVQTGAGRRRGMPGGTFISKEISGAGAIFDIGCYSLDMALNTIGYPKPITVSAYTSNYFGTNPKYHNQSEKFEVDDFGVAMIRLEGDILLNFKISWAMHANSFGPTLFLGTEGGLKANPSGQTWDSPVASMTLFHDLLGHQTDTSIPVKQHKIDVFHEKIRDFVEAIREKRSAPIPGEQIMINQSILDGILRSSKLGREVEVHIPKF</sequence>
<dbReference type="Gene3D" id="3.30.360.10">
    <property type="entry name" value="Dihydrodipicolinate Reductase, domain 2"/>
    <property type="match status" value="1"/>
</dbReference>
<dbReference type="Pfam" id="PF22725">
    <property type="entry name" value="GFO_IDH_MocA_C3"/>
    <property type="match status" value="1"/>
</dbReference>
<keyword evidence="5" id="KW-1185">Reference proteome</keyword>
<dbReference type="PANTHER" id="PTHR43818:SF11">
    <property type="entry name" value="BCDNA.GH03377"/>
    <property type="match status" value="1"/>
</dbReference>
<organism evidence="4 5">
    <name type="scientific">Paenibacillus foliorum</name>
    <dbReference type="NCBI Taxonomy" id="2654974"/>
    <lineage>
        <taxon>Bacteria</taxon>
        <taxon>Bacillati</taxon>
        <taxon>Bacillota</taxon>
        <taxon>Bacilli</taxon>
        <taxon>Bacillales</taxon>
        <taxon>Paenibacillaceae</taxon>
        <taxon>Paenibacillus</taxon>
    </lineage>
</organism>
<evidence type="ECO:0000259" key="2">
    <source>
        <dbReference type="Pfam" id="PF01408"/>
    </source>
</evidence>
<dbReference type="AlphaFoldDB" id="A0A972GPA1"/>
<evidence type="ECO:0000313" key="4">
    <source>
        <dbReference type="EMBL" id="NOU91904.1"/>
    </source>
</evidence>
<reference evidence="4" key="1">
    <citation type="submission" date="2019-10" db="EMBL/GenBank/DDBJ databases">
        <title>Description of Paenibacillus glebae sp. nov.</title>
        <authorList>
            <person name="Carlier A."/>
            <person name="Qi S."/>
        </authorList>
    </citation>
    <scope>NUCLEOTIDE SEQUENCE</scope>
    <source>
        <strain evidence="4">LMG 31456</strain>
    </source>
</reference>
<feature type="domain" description="Gfo/Idh/MocA-like oxidoreductase N-terminal" evidence="2">
    <location>
        <begin position="5"/>
        <end position="125"/>
    </location>
</feature>
<dbReference type="RefSeq" id="WP_171650081.1">
    <property type="nucleotide sequence ID" value="NZ_WHOD01000005.1"/>
</dbReference>
<dbReference type="Pfam" id="PF01408">
    <property type="entry name" value="GFO_IDH_MocA"/>
    <property type="match status" value="1"/>
</dbReference>
<feature type="domain" description="GFO/IDH/MocA-like oxidoreductase" evidence="3">
    <location>
        <begin position="134"/>
        <end position="264"/>
    </location>
</feature>
<dbReference type="PANTHER" id="PTHR43818">
    <property type="entry name" value="BCDNA.GH03377"/>
    <property type="match status" value="1"/>
</dbReference>
<evidence type="ECO:0000259" key="3">
    <source>
        <dbReference type="Pfam" id="PF22725"/>
    </source>
</evidence>
<dbReference type="InterPro" id="IPR055170">
    <property type="entry name" value="GFO_IDH_MocA-like_dom"/>
</dbReference>